<reference evidence="8" key="1">
    <citation type="journal article" date="2019" name="Int. J. Syst. Evol. Microbiol.">
        <title>Halobacteriovorax valvorus sp. nov., a novel prokaryotic predator isolated from coastal seawater of China.</title>
        <authorList>
            <person name="Chen M.-X."/>
        </authorList>
    </citation>
    <scope>NUCLEOTIDE SEQUENCE [LARGE SCALE GENOMIC DNA]</scope>
    <source>
        <strain evidence="8">BL9</strain>
    </source>
</reference>
<dbReference type="PANTHER" id="PTHR11963:SF23">
    <property type="entry name" value="CYTOSOL AMINOPEPTIDASE"/>
    <property type="match status" value="1"/>
</dbReference>
<dbReference type="EMBL" id="QDKL01000002">
    <property type="protein sequence ID" value="RZF22037.1"/>
    <property type="molecule type" value="Genomic_DNA"/>
</dbReference>
<keyword evidence="8" id="KW-1185">Reference proteome</keyword>
<evidence type="ECO:0000259" key="6">
    <source>
        <dbReference type="PROSITE" id="PS00631"/>
    </source>
</evidence>
<evidence type="ECO:0000256" key="4">
    <source>
        <dbReference type="ARBA" id="ARBA00022801"/>
    </source>
</evidence>
<dbReference type="GO" id="GO:0004177">
    <property type="term" value="F:aminopeptidase activity"/>
    <property type="evidence" value="ECO:0007669"/>
    <property type="project" value="UniProtKB-KW"/>
</dbReference>
<dbReference type="Gene3D" id="3.40.220.10">
    <property type="entry name" value="Leucine Aminopeptidase, subunit E, domain 1"/>
    <property type="match status" value="1"/>
</dbReference>
<evidence type="ECO:0000256" key="3">
    <source>
        <dbReference type="ARBA" id="ARBA00022670"/>
    </source>
</evidence>
<dbReference type="InterPro" id="IPR043472">
    <property type="entry name" value="Macro_dom-like"/>
</dbReference>
<evidence type="ECO:0000313" key="7">
    <source>
        <dbReference type="EMBL" id="RZF22037.1"/>
    </source>
</evidence>
<accession>A0ABY0IGG0</accession>
<dbReference type="RefSeq" id="WP_115362021.1">
    <property type="nucleotide sequence ID" value="NZ_QDKL01000002.1"/>
</dbReference>
<dbReference type="InterPro" id="IPR011356">
    <property type="entry name" value="Leucine_aapep/pepB"/>
</dbReference>
<proteinExistence type="inferred from homology"/>
<name>A0ABY0IGG0_9BACT</name>
<dbReference type="PRINTS" id="PR00481">
    <property type="entry name" value="LAMNOPPTDASE"/>
</dbReference>
<keyword evidence="2 7" id="KW-0031">Aminopeptidase</keyword>
<dbReference type="CDD" id="cd00433">
    <property type="entry name" value="Peptidase_M17"/>
    <property type="match status" value="1"/>
</dbReference>
<evidence type="ECO:0000256" key="5">
    <source>
        <dbReference type="ARBA" id="ARBA00023211"/>
    </source>
</evidence>
<dbReference type="PANTHER" id="PTHR11963">
    <property type="entry name" value="LEUCINE AMINOPEPTIDASE-RELATED"/>
    <property type="match status" value="1"/>
</dbReference>
<dbReference type="Proteomes" id="UP000443582">
    <property type="component" value="Unassembled WGS sequence"/>
</dbReference>
<sequence>MNIVPSIMATKKSAAKNLRSTVTKVYLLTTEALKDSKITHSESIPEWIIERIGDEKEVSILGSEGPIIFKVIDTQSQEDQHYNLIADSNYSIAREALGSLVGSIKKERSKKVEINFFGLDEEMVTGAIVGLELALYRYNEELSHGSITFLDDGKKVKKSIADKALAIAQSINTARHLVNLPANLLNPVTYTNAVKKHFAKSSTMKVVVYDEKKLEKEKCGLILSVGQAAANPPRIVHLKYRPAGAKGKPTAIVGKGITFDSGGLNVKSGAGMGVMKKDMGGSATVMGFATWLEKSGVKKKVDIYLALAENAINEHASRPGDIYTSRNGLKVEIGNTDAEGRLALADAMDIAITQKEKPEVLIDFATLTGAAKVSMGDFVTSMFANDDELADKLLRASQANGDLSWRMPLYRPYYKGFKSNFADMNNMSKVKGGSIGAALFLEKFIGDTKWAHFDIFGWTSGFRPSLVQQGGSGQGVETLIGYFKN</sequence>
<keyword evidence="3" id="KW-0645">Protease</keyword>
<evidence type="ECO:0000256" key="1">
    <source>
        <dbReference type="ARBA" id="ARBA00009528"/>
    </source>
</evidence>
<dbReference type="PROSITE" id="PS00631">
    <property type="entry name" value="CYTOSOL_AP"/>
    <property type="match status" value="1"/>
</dbReference>
<keyword evidence="5" id="KW-0464">Manganese</keyword>
<dbReference type="InterPro" id="IPR000819">
    <property type="entry name" value="Peptidase_M17_C"/>
</dbReference>
<dbReference type="Pfam" id="PF00883">
    <property type="entry name" value="Peptidase_M17"/>
    <property type="match status" value="1"/>
</dbReference>
<feature type="domain" description="Cytosol aminopeptidase" evidence="6">
    <location>
        <begin position="335"/>
        <end position="342"/>
    </location>
</feature>
<comment type="caution">
    <text evidence="7">The sequence shown here is derived from an EMBL/GenBank/DDBJ whole genome shotgun (WGS) entry which is preliminary data.</text>
</comment>
<gene>
    <name evidence="7" type="ORF">DAY19_10165</name>
</gene>
<evidence type="ECO:0000256" key="2">
    <source>
        <dbReference type="ARBA" id="ARBA00022438"/>
    </source>
</evidence>
<evidence type="ECO:0000313" key="8">
    <source>
        <dbReference type="Proteomes" id="UP000443582"/>
    </source>
</evidence>
<dbReference type="SUPFAM" id="SSF53187">
    <property type="entry name" value="Zn-dependent exopeptidases"/>
    <property type="match status" value="1"/>
</dbReference>
<dbReference type="Gene3D" id="3.40.630.10">
    <property type="entry name" value="Zn peptidases"/>
    <property type="match status" value="1"/>
</dbReference>
<comment type="similarity">
    <text evidence="1">Belongs to the peptidase M17 family.</text>
</comment>
<keyword evidence="4" id="KW-0378">Hydrolase</keyword>
<protein>
    <submittedName>
        <fullName evidence="7">Leucyl aminopeptidase family protein</fullName>
    </submittedName>
</protein>
<organism evidence="7 8">
    <name type="scientific">Halobacteriovorax vibrionivorans</name>
    <dbReference type="NCBI Taxonomy" id="2152716"/>
    <lineage>
        <taxon>Bacteria</taxon>
        <taxon>Pseudomonadati</taxon>
        <taxon>Bdellovibrionota</taxon>
        <taxon>Bacteriovoracia</taxon>
        <taxon>Bacteriovoracales</taxon>
        <taxon>Halobacteriovoraceae</taxon>
        <taxon>Halobacteriovorax</taxon>
    </lineage>
</organism>